<sequence length="123" mass="14400">MQNINDQLESEEWEYFERNYLSEHDGRLCEGCQSYTGLSIYLRESHPNIEFVWNYPESAFGIICNRCSHLRNKKINEVMATINQLSSASLDTLLDTFDIVKSLGSHQEVCFERLFVSAKQIRR</sequence>
<accession>A0A266Q4R2</accession>
<proteinExistence type="predicted"/>
<reference evidence="2" key="1">
    <citation type="submission" date="2017-05" db="EMBL/GenBank/DDBJ databases">
        <authorList>
            <person name="Barney B.M."/>
        </authorList>
    </citation>
    <scope>NUCLEOTIDE SEQUENCE [LARGE SCALE GENOMIC DNA]</scope>
    <source>
        <strain evidence="2">PSBB022</strain>
    </source>
</reference>
<organism evidence="1 2">
    <name type="scientific">Cellvibrio mixtus</name>
    <dbReference type="NCBI Taxonomy" id="39650"/>
    <lineage>
        <taxon>Bacteria</taxon>
        <taxon>Pseudomonadati</taxon>
        <taxon>Pseudomonadota</taxon>
        <taxon>Gammaproteobacteria</taxon>
        <taxon>Cellvibrionales</taxon>
        <taxon>Cellvibrionaceae</taxon>
        <taxon>Cellvibrio</taxon>
    </lineage>
</organism>
<dbReference type="AlphaFoldDB" id="A0A266Q4R2"/>
<protein>
    <submittedName>
        <fullName evidence="1">Uncharacterized protein</fullName>
    </submittedName>
</protein>
<comment type="caution">
    <text evidence="1">The sequence shown here is derived from an EMBL/GenBank/DDBJ whole genome shotgun (WGS) entry which is preliminary data.</text>
</comment>
<keyword evidence="2" id="KW-1185">Reference proteome</keyword>
<dbReference type="Proteomes" id="UP000216101">
    <property type="component" value="Unassembled WGS sequence"/>
</dbReference>
<evidence type="ECO:0000313" key="1">
    <source>
        <dbReference type="EMBL" id="OZY84371.1"/>
    </source>
</evidence>
<dbReference type="RefSeq" id="WP_094985461.1">
    <property type="nucleotide sequence ID" value="NZ_NHNI01000002.1"/>
</dbReference>
<name>A0A266Q4R2_9GAMM</name>
<evidence type="ECO:0000313" key="2">
    <source>
        <dbReference type="Proteomes" id="UP000216101"/>
    </source>
</evidence>
<gene>
    <name evidence="1" type="ORF">CBP51_14255</name>
</gene>
<dbReference type="EMBL" id="NHNI01000002">
    <property type="protein sequence ID" value="OZY84371.1"/>
    <property type="molecule type" value="Genomic_DNA"/>
</dbReference>